<evidence type="ECO:0000256" key="6">
    <source>
        <dbReference type="ARBA" id="ARBA00023163"/>
    </source>
</evidence>
<dbReference type="Proteomes" id="UP001524502">
    <property type="component" value="Unassembled WGS sequence"/>
</dbReference>
<dbReference type="InterPro" id="IPR009057">
    <property type="entry name" value="Homeodomain-like_sf"/>
</dbReference>
<evidence type="ECO:0000256" key="4">
    <source>
        <dbReference type="ARBA" id="ARBA00023015"/>
    </source>
</evidence>
<dbReference type="PANTHER" id="PTHR32071">
    <property type="entry name" value="TRANSCRIPTIONAL REGULATORY PROTEIN"/>
    <property type="match status" value="1"/>
</dbReference>
<dbReference type="EMBL" id="JANFXK010000002">
    <property type="protein sequence ID" value="MCQ4635781.1"/>
    <property type="molecule type" value="Genomic_DNA"/>
</dbReference>
<dbReference type="PROSITE" id="PS00676">
    <property type="entry name" value="SIGMA54_INTERACT_2"/>
    <property type="match status" value="1"/>
</dbReference>
<name>A0ABT1RKR3_9FIRM</name>
<evidence type="ECO:0000313" key="11">
    <source>
        <dbReference type="EMBL" id="MCQ4635781.1"/>
    </source>
</evidence>
<evidence type="ECO:0000256" key="3">
    <source>
        <dbReference type="ARBA" id="ARBA00022840"/>
    </source>
</evidence>
<keyword evidence="6" id="KW-0804">Transcription</keyword>
<keyword evidence="2" id="KW-0058">Aromatic hydrocarbons catabolism</keyword>
<dbReference type="PROSITE" id="PS50112">
    <property type="entry name" value="PAS"/>
    <property type="match status" value="1"/>
</dbReference>
<sequence length="460" mass="52160">MEANDTKRLLEFIVENSPSAVIVVDKNGIIQKTNQRHHEESGFSEEELKGKHINTLIENRIISGSCSLRVIETKRPVLMEQIYKGSPHMLKALPLTDENGEVEYVISYILDISEKYNLISELEKTKFENKKYSIELLQARKELRKNNQIVFRSTRMRDLLERAEKIAVTDSTVLITGESGSGKGALAKYIHAYSSRSEESFLSINCGAIPENLVESELFGYEKGAFSGAQTSGKQGIFEYADKGTIFLDEIGDMPYPLQVKLLNVLQDKEFYKIGATVPTKVNVRIIAATNADLAQKIRENTFRSDLFYRLNVLSLHVPPLRQRPEDIPVLTEHFRKKINDRYNMNKSISPAVIKTLCEMHWPGNIRQLENFIERIMLFSRSDTVEVSDLDEANGSISLCDSEALADSLKQSTLKEAAQQREKELLIEGLKTFKTATALAKHLGVHQSTISRKLKKYGIW</sequence>
<dbReference type="SMART" id="SM00382">
    <property type="entry name" value="AAA"/>
    <property type="match status" value="1"/>
</dbReference>
<dbReference type="Pfam" id="PF00158">
    <property type="entry name" value="Sigma54_activat"/>
    <property type="match status" value="1"/>
</dbReference>
<dbReference type="Gene3D" id="3.30.450.20">
    <property type="entry name" value="PAS domain"/>
    <property type="match status" value="1"/>
</dbReference>
<dbReference type="RefSeq" id="WP_256130966.1">
    <property type="nucleotide sequence ID" value="NZ_JANFXK010000002.1"/>
</dbReference>
<dbReference type="PROSITE" id="PS50113">
    <property type="entry name" value="PAC"/>
    <property type="match status" value="1"/>
</dbReference>
<dbReference type="InterPro" id="IPR000014">
    <property type="entry name" value="PAS"/>
</dbReference>
<dbReference type="CDD" id="cd00130">
    <property type="entry name" value="PAS"/>
    <property type="match status" value="1"/>
</dbReference>
<dbReference type="InterPro" id="IPR025943">
    <property type="entry name" value="Sigma_54_int_dom_ATP-bd_2"/>
</dbReference>
<organism evidence="11 12">
    <name type="scientific">Anaerovorax odorimutans</name>
    <dbReference type="NCBI Taxonomy" id="109327"/>
    <lineage>
        <taxon>Bacteria</taxon>
        <taxon>Bacillati</taxon>
        <taxon>Bacillota</taxon>
        <taxon>Clostridia</taxon>
        <taxon>Peptostreptococcales</taxon>
        <taxon>Anaerovoracaceae</taxon>
        <taxon>Anaerovorax</taxon>
    </lineage>
</organism>
<dbReference type="Gene3D" id="1.10.10.60">
    <property type="entry name" value="Homeodomain-like"/>
    <property type="match status" value="1"/>
</dbReference>
<dbReference type="CDD" id="cd00009">
    <property type="entry name" value="AAA"/>
    <property type="match status" value="1"/>
</dbReference>
<dbReference type="InterPro" id="IPR027417">
    <property type="entry name" value="P-loop_NTPase"/>
</dbReference>
<dbReference type="PROSITE" id="PS00688">
    <property type="entry name" value="SIGMA54_INTERACT_3"/>
    <property type="match status" value="1"/>
</dbReference>
<dbReference type="SUPFAM" id="SSF55785">
    <property type="entry name" value="PYP-like sensor domain (PAS domain)"/>
    <property type="match status" value="1"/>
</dbReference>
<dbReference type="PROSITE" id="PS50045">
    <property type="entry name" value="SIGMA54_INTERACT_4"/>
    <property type="match status" value="1"/>
</dbReference>
<evidence type="ECO:0000256" key="2">
    <source>
        <dbReference type="ARBA" id="ARBA00022797"/>
    </source>
</evidence>
<dbReference type="PROSITE" id="PS00675">
    <property type="entry name" value="SIGMA54_INTERACT_1"/>
    <property type="match status" value="1"/>
</dbReference>
<dbReference type="Pfam" id="PF00989">
    <property type="entry name" value="PAS"/>
    <property type="match status" value="1"/>
</dbReference>
<keyword evidence="12" id="KW-1185">Reference proteome</keyword>
<keyword evidence="1" id="KW-0547">Nucleotide-binding</keyword>
<dbReference type="InterPro" id="IPR058031">
    <property type="entry name" value="AAA_lid_NorR"/>
</dbReference>
<feature type="domain" description="PAC" evidence="10">
    <location>
        <begin position="73"/>
        <end position="124"/>
    </location>
</feature>
<feature type="domain" description="PAS" evidence="9">
    <location>
        <begin position="6"/>
        <end position="58"/>
    </location>
</feature>
<dbReference type="InterPro" id="IPR002078">
    <property type="entry name" value="Sigma_54_int"/>
</dbReference>
<gene>
    <name evidence="11" type="ORF">NE619_03500</name>
</gene>
<evidence type="ECO:0000256" key="1">
    <source>
        <dbReference type="ARBA" id="ARBA00022741"/>
    </source>
</evidence>
<dbReference type="PANTHER" id="PTHR32071:SF57">
    <property type="entry name" value="C4-DICARBOXYLATE TRANSPORT TRANSCRIPTIONAL REGULATORY PROTEIN DCTD"/>
    <property type="match status" value="1"/>
</dbReference>
<feature type="domain" description="Sigma-54 factor interaction" evidence="8">
    <location>
        <begin position="149"/>
        <end position="378"/>
    </location>
</feature>
<dbReference type="SUPFAM" id="SSF46689">
    <property type="entry name" value="Homeodomain-like"/>
    <property type="match status" value="1"/>
</dbReference>
<evidence type="ECO:0000256" key="5">
    <source>
        <dbReference type="ARBA" id="ARBA00023125"/>
    </source>
</evidence>
<evidence type="ECO:0000313" key="12">
    <source>
        <dbReference type="Proteomes" id="UP001524502"/>
    </source>
</evidence>
<proteinExistence type="predicted"/>
<dbReference type="InterPro" id="IPR013767">
    <property type="entry name" value="PAS_fold"/>
</dbReference>
<dbReference type="InterPro" id="IPR035965">
    <property type="entry name" value="PAS-like_dom_sf"/>
</dbReference>
<accession>A0ABT1RKR3</accession>
<dbReference type="InterPro" id="IPR003593">
    <property type="entry name" value="AAA+_ATPase"/>
</dbReference>
<dbReference type="InterPro" id="IPR030828">
    <property type="entry name" value="HTH_TyrR"/>
</dbReference>
<protein>
    <recommendedName>
        <fullName evidence="7">HTH-type transcriptional regulatory protein TyrR</fullName>
    </recommendedName>
</protein>
<comment type="caution">
    <text evidence="11">The sequence shown here is derived from an EMBL/GenBank/DDBJ whole genome shotgun (WGS) entry which is preliminary data.</text>
</comment>
<keyword evidence="3" id="KW-0067">ATP-binding</keyword>
<keyword evidence="4" id="KW-0805">Transcription regulation</keyword>
<dbReference type="NCBIfam" id="TIGR00229">
    <property type="entry name" value="sensory_box"/>
    <property type="match status" value="1"/>
</dbReference>
<dbReference type="Pfam" id="PF18024">
    <property type="entry name" value="HTH_50"/>
    <property type="match status" value="1"/>
</dbReference>
<evidence type="ECO:0000259" key="8">
    <source>
        <dbReference type="PROSITE" id="PS50045"/>
    </source>
</evidence>
<dbReference type="InterPro" id="IPR025944">
    <property type="entry name" value="Sigma_54_int_dom_CS"/>
</dbReference>
<dbReference type="InterPro" id="IPR025662">
    <property type="entry name" value="Sigma_54_int_dom_ATP-bd_1"/>
</dbReference>
<dbReference type="Gene3D" id="3.40.50.300">
    <property type="entry name" value="P-loop containing nucleotide triphosphate hydrolases"/>
    <property type="match status" value="1"/>
</dbReference>
<keyword evidence="5" id="KW-0238">DNA-binding</keyword>
<evidence type="ECO:0000256" key="7">
    <source>
        <dbReference type="ARBA" id="ARBA00029500"/>
    </source>
</evidence>
<dbReference type="Pfam" id="PF25601">
    <property type="entry name" value="AAA_lid_14"/>
    <property type="match status" value="1"/>
</dbReference>
<dbReference type="SUPFAM" id="SSF52540">
    <property type="entry name" value="P-loop containing nucleoside triphosphate hydrolases"/>
    <property type="match status" value="1"/>
</dbReference>
<reference evidence="11 12" key="1">
    <citation type="submission" date="2022-06" db="EMBL/GenBank/DDBJ databases">
        <title>Isolation of gut microbiota from human fecal samples.</title>
        <authorList>
            <person name="Pamer E.G."/>
            <person name="Barat B."/>
            <person name="Waligurski E."/>
            <person name="Medina S."/>
            <person name="Paddock L."/>
            <person name="Mostad J."/>
        </authorList>
    </citation>
    <scope>NUCLEOTIDE SEQUENCE [LARGE SCALE GENOMIC DNA]</scope>
    <source>
        <strain evidence="11 12">SL.3.17</strain>
    </source>
</reference>
<dbReference type="InterPro" id="IPR000700">
    <property type="entry name" value="PAS-assoc_C"/>
</dbReference>
<evidence type="ECO:0000259" key="10">
    <source>
        <dbReference type="PROSITE" id="PS50113"/>
    </source>
</evidence>
<dbReference type="Gene3D" id="1.10.8.60">
    <property type="match status" value="1"/>
</dbReference>
<evidence type="ECO:0000259" key="9">
    <source>
        <dbReference type="PROSITE" id="PS50112"/>
    </source>
</evidence>